<gene>
    <name evidence="1" type="ORF">C0V70_12030</name>
</gene>
<organism evidence="1 2">
    <name type="scientific">Bacteriovorax stolpii</name>
    <name type="common">Bdellovibrio stolpii</name>
    <dbReference type="NCBI Taxonomy" id="960"/>
    <lineage>
        <taxon>Bacteria</taxon>
        <taxon>Pseudomonadati</taxon>
        <taxon>Bdellovibrionota</taxon>
        <taxon>Bacteriovoracia</taxon>
        <taxon>Bacteriovoracales</taxon>
        <taxon>Bacteriovoracaceae</taxon>
        <taxon>Bacteriovorax</taxon>
    </lineage>
</organism>
<evidence type="ECO:0000313" key="1">
    <source>
        <dbReference type="EMBL" id="AUN98816.1"/>
    </source>
</evidence>
<evidence type="ECO:0000313" key="2">
    <source>
        <dbReference type="Proteomes" id="UP000235584"/>
    </source>
</evidence>
<name>A0A2K9NTG3_BACTC</name>
<dbReference type="EMBL" id="CP025704">
    <property type="protein sequence ID" value="AUN98816.1"/>
    <property type="molecule type" value="Genomic_DNA"/>
</dbReference>
<dbReference type="RefSeq" id="WP_102244107.1">
    <property type="nucleotide sequence ID" value="NZ_CP025704.1"/>
</dbReference>
<proteinExistence type="predicted"/>
<dbReference type="KEGG" id="bsto:C0V70_12030"/>
<dbReference type="AlphaFoldDB" id="A0A2K9NTG3"/>
<protein>
    <submittedName>
        <fullName evidence="1">Uncharacterized protein</fullName>
    </submittedName>
</protein>
<sequence>MQNSFKTLAFFCLFILCTSCLKQTESITPIAKAQTLAELQREAMAITALTAGNSELSENAKSTLEQTKDAPDLFYLNIKYNIKDMDIYETADIPNSFEKLSNAFLKTMIKLFLRIKGPQRVEIDPIELDLPDLNLDFEVVKSIKIKRVYFQYNKEFDQSVDNKASFAFVSGLDLNRVGRNKSLLLNYKKANNRCNYKCIDFTIADGNVFDLIKNNSQSIILRPTLTIGSLPKITELRIDGQIDLQIGLKLPF</sequence>
<dbReference type="OrthoDB" id="5313047at2"/>
<reference evidence="1 2" key="1">
    <citation type="submission" date="2018-01" db="EMBL/GenBank/DDBJ databases">
        <title>Complete genome sequence of Bacteriovorax stolpii DSM12778.</title>
        <authorList>
            <person name="Tang B."/>
            <person name="Chang J."/>
        </authorList>
    </citation>
    <scope>NUCLEOTIDE SEQUENCE [LARGE SCALE GENOMIC DNA]</scope>
    <source>
        <strain evidence="1 2">DSM 12778</strain>
    </source>
</reference>
<dbReference type="Proteomes" id="UP000235584">
    <property type="component" value="Chromosome"/>
</dbReference>
<keyword evidence="2" id="KW-1185">Reference proteome</keyword>
<accession>A0A2K9NTG3</accession>